<evidence type="ECO:0000313" key="1">
    <source>
        <dbReference type="EMBL" id="KAG5182341.1"/>
    </source>
</evidence>
<protein>
    <submittedName>
        <fullName evidence="1">Uncharacterized protein</fullName>
    </submittedName>
</protein>
<accession>A0A835YVL6</accession>
<gene>
    <name evidence="1" type="ORF">JKP88DRAFT_319293</name>
</gene>
<sequence length="248" mass="26587">MWELDPFAVLGPAGVIQLLINEFLYDTKPSYTVNSASDLHQALKDCNFGDCNLLTADVNVETHLQVDGCRLQGAHVGASNARRPSITTHRGPLLVANAMVEGLNLTTGDEEQFNPDNCFPGVEASGTCGALLRRCCITSYQGTTLMACCCGIVAEDCGVSSNGCFLGAVVRDDDGPSSGPGFLSMRGCAVEDNAWGAFLGKDTPAGVKRAMLAANTFRRNSHEDITEIYSYTGQRVQPWRRGWDSAKP</sequence>
<dbReference type="EMBL" id="JAFCMP010000251">
    <property type="protein sequence ID" value="KAG5182341.1"/>
    <property type="molecule type" value="Genomic_DNA"/>
</dbReference>
<keyword evidence="2" id="KW-1185">Reference proteome</keyword>
<evidence type="ECO:0000313" key="2">
    <source>
        <dbReference type="Proteomes" id="UP000664859"/>
    </source>
</evidence>
<dbReference type="AlphaFoldDB" id="A0A835YVL6"/>
<reference evidence="1" key="1">
    <citation type="submission" date="2021-02" db="EMBL/GenBank/DDBJ databases">
        <title>First Annotated Genome of the Yellow-green Alga Tribonema minus.</title>
        <authorList>
            <person name="Mahan K.M."/>
        </authorList>
    </citation>
    <scope>NUCLEOTIDE SEQUENCE</scope>
    <source>
        <strain evidence="1">UTEX B ZZ1240</strain>
    </source>
</reference>
<comment type="caution">
    <text evidence="1">The sequence shown here is derived from an EMBL/GenBank/DDBJ whole genome shotgun (WGS) entry which is preliminary data.</text>
</comment>
<organism evidence="1 2">
    <name type="scientific">Tribonema minus</name>
    <dbReference type="NCBI Taxonomy" id="303371"/>
    <lineage>
        <taxon>Eukaryota</taxon>
        <taxon>Sar</taxon>
        <taxon>Stramenopiles</taxon>
        <taxon>Ochrophyta</taxon>
        <taxon>PX clade</taxon>
        <taxon>Xanthophyceae</taxon>
        <taxon>Tribonematales</taxon>
        <taxon>Tribonemataceae</taxon>
        <taxon>Tribonema</taxon>
    </lineage>
</organism>
<dbReference type="Proteomes" id="UP000664859">
    <property type="component" value="Unassembled WGS sequence"/>
</dbReference>
<proteinExistence type="predicted"/>
<name>A0A835YVL6_9STRA</name>